<accession>A0A2T0JIG9</accession>
<evidence type="ECO:0000313" key="2">
    <source>
        <dbReference type="Proteomes" id="UP000239415"/>
    </source>
</evidence>
<evidence type="ECO:0000313" key="1">
    <source>
        <dbReference type="EMBL" id="PRX07380.1"/>
    </source>
</evidence>
<dbReference type="Pfam" id="PF13560">
    <property type="entry name" value="HTH_31"/>
    <property type="match status" value="1"/>
</dbReference>
<sequence>MKLENERQAARLLATLRRRASIPQAALAKLLQISVSTLRRRERTAIGLHTGDLIATAHHLGYDVILARREQP</sequence>
<dbReference type="EMBL" id="PVMZ01000042">
    <property type="protein sequence ID" value="PRX07380.1"/>
    <property type="molecule type" value="Genomic_DNA"/>
</dbReference>
<reference evidence="1 2" key="1">
    <citation type="submission" date="2018-03" db="EMBL/GenBank/DDBJ databases">
        <title>Genomic Encyclopedia of Archaeal and Bacterial Type Strains, Phase II (KMG-II): from individual species to whole genera.</title>
        <authorList>
            <person name="Goeker M."/>
        </authorList>
    </citation>
    <scope>NUCLEOTIDE SEQUENCE [LARGE SCALE GENOMIC DNA]</scope>
    <source>
        <strain evidence="1 2">DSM 43146</strain>
    </source>
</reference>
<dbReference type="SUPFAM" id="SSF47413">
    <property type="entry name" value="lambda repressor-like DNA-binding domains"/>
    <property type="match status" value="1"/>
</dbReference>
<dbReference type="GO" id="GO:0003677">
    <property type="term" value="F:DNA binding"/>
    <property type="evidence" value="ECO:0007669"/>
    <property type="project" value="InterPro"/>
</dbReference>
<gene>
    <name evidence="1" type="ORF">CLV67_14255</name>
</gene>
<dbReference type="Proteomes" id="UP000239415">
    <property type="component" value="Unassembled WGS sequence"/>
</dbReference>
<proteinExistence type="predicted"/>
<organism evidence="1 2">
    <name type="scientific">Actinoplanes italicus</name>
    <dbReference type="NCBI Taxonomy" id="113567"/>
    <lineage>
        <taxon>Bacteria</taxon>
        <taxon>Bacillati</taxon>
        <taxon>Actinomycetota</taxon>
        <taxon>Actinomycetes</taxon>
        <taxon>Micromonosporales</taxon>
        <taxon>Micromonosporaceae</taxon>
        <taxon>Actinoplanes</taxon>
    </lineage>
</organism>
<dbReference type="AlphaFoldDB" id="A0A2T0JIG9"/>
<keyword evidence="2" id="KW-1185">Reference proteome</keyword>
<dbReference type="RefSeq" id="WP_106330945.1">
    <property type="nucleotide sequence ID" value="NZ_BOMO01000163.1"/>
</dbReference>
<comment type="caution">
    <text evidence="1">The sequence shown here is derived from an EMBL/GenBank/DDBJ whole genome shotgun (WGS) entry which is preliminary data.</text>
</comment>
<dbReference type="InterPro" id="IPR010982">
    <property type="entry name" value="Lambda_DNA-bd_dom_sf"/>
</dbReference>
<name>A0A2T0JIG9_9ACTN</name>
<protein>
    <submittedName>
        <fullName evidence="1">Helix-turn-helix protein</fullName>
    </submittedName>
</protein>